<dbReference type="PANTHER" id="PTHR46539">
    <property type="entry name" value="E3 UBIQUITIN-PROTEIN LIGASE ATL42"/>
    <property type="match status" value="1"/>
</dbReference>
<dbReference type="Proteomes" id="UP000317650">
    <property type="component" value="Chromosome 10"/>
</dbReference>
<feature type="domain" description="RING-type" evidence="11">
    <location>
        <begin position="124"/>
        <end position="166"/>
    </location>
</feature>
<dbReference type="AlphaFoldDB" id="A0A4S8J0D2"/>
<dbReference type="Pfam" id="PF13639">
    <property type="entry name" value="zf-RING_2"/>
    <property type="match status" value="1"/>
</dbReference>
<keyword evidence="2 10" id="KW-0812">Transmembrane</keyword>
<keyword evidence="13" id="KW-1185">Reference proteome</keyword>
<dbReference type="PROSITE" id="PS50089">
    <property type="entry name" value="ZF_RING_2"/>
    <property type="match status" value="1"/>
</dbReference>
<dbReference type="EMBL" id="PYDT01000008">
    <property type="protein sequence ID" value="THU54164.1"/>
    <property type="molecule type" value="Genomic_DNA"/>
</dbReference>
<keyword evidence="6 10" id="KW-1133">Transmembrane helix</keyword>
<dbReference type="Gene3D" id="3.30.40.10">
    <property type="entry name" value="Zinc/RING finger domain, C3HC4 (zinc finger)"/>
    <property type="match status" value="1"/>
</dbReference>
<keyword evidence="5" id="KW-0862">Zinc</keyword>
<dbReference type="InterPro" id="IPR001841">
    <property type="entry name" value="Znf_RING"/>
</dbReference>
<evidence type="ECO:0000256" key="9">
    <source>
        <dbReference type="SAM" id="MobiDB-lite"/>
    </source>
</evidence>
<feature type="region of interest" description="Disordered" evidence="9">
    <location>
        <begin position="1"/>
        <end position="22"/>
    </location>
</feature>
<dbReference type="STRING" id="52838.A0A4S8J0D2"/>
<evidence type="ECO:0000256" key="5">
    <source>
        <dbReference type="ARBA" id="ARBA00022833"/>
    </source>
</evidence>
<evidence type="ECO:0000313" key="13">
    <source>
        <dbReference type="Proteomes" id="UP000317650"/>
    </source>
</evidence>
<protein>
    <recommendedName>
        <fullName evidence="11">RING-type domain-containing protein</fullName>
    </recommendedName>
</protein>
<keyword evidence="3" id="KW-0479">Metal-binding</keyword>
<evidence type="ECO:0000313" key="12">
    <source>
        <dbReference type="EMBL" id="THU54164.1"/>
    </source>
</evidence>
<accession>A0A4S8J0D2</accession>
<evidence type="ECO:0000256" key="2">
    <source>
        <dbReference type="ARBA" id="ARBA00022692"/>
    </source>
</evidence>
<name>A0A4S8J0D2_MUSBA</name>
<evidence type="ECO:0000259" key="11">
    <source>
        <dbReference type="PROSITE" id="PS50089"/>
    </source>
</evidence>
<dbReference type="PANTHER" id="PTHR46539:SF9">
    <property type="entry name" value="RING-H2 FINGER PROTEIN ATL56"/>
    <property type="match status" value="1"/>
</dbReference>
<keyword evidence="7 10" id="KW-0472">Membrane</keyword>
<evidence type="ECO:0000256" key="7">
    <source>
        <dbReference type="ARBA" id="ARBA00023136"/>
    </source>
</evidence>
<evidence type="ECO:0000256" key="8">
    <source>
        <dbReference type="PROSITE-ProRule" id="PRU00175"/>
    </source>
</evidence>
<evidence type="ECO:0000256" key="3">
    <source>
        <dbReference type="ARBA" id="ARBA00022723"/>
    </source>
</evidence>
<proteinExistence type="predicted"/>
<feature type="transmembrane region" description="Helical" evidence="10">
    <location>
        <begin position="36"/>
        <end position="66"/>
    </location>
</feature>
<gene>
    <name evidence="12" type="ORF">C4D60_Mb10t22140</name>
</gene>
<dbReference type="GO" id="GO:0008270">
    <property type="term" value="F:zinc ion binding"/>
    <property type="evidence" value="ECO:0007669"/>
    <property type="project" value="UniProtKB-KW"/>
</dbReference>
<dbReference type="SMART" id="SM00184">
    <property type="entry name" value="RING"/>
    <property type="match status" value="1"/>
</dbReference>
<evidence type="ECO:0000256" key="1">
    <source>
        <dbReference type="ARBA" id="ARBA00004370"/>
    </source>
</evidence>
<keyword evidence="4 8" id="KW-0863">Zinc-finger</keyword>
<evidence type="ECO:0000256" key="6">
    <source>
        <dbReference type="ARBA" id="ARBA00022989"/>
    </source>
</evidence>
<reference evidence="12 13" key="1">
    <citation type="journal article" date="2019" name="Nat. Plants">
        <title>Genome sequencing of Musa balbisiana reveals subgenome evolution and function divergence in polyploid bananas.</title>
        <authorList>
            <person name="Yao X."/>
        </authorList>
    </citation>
    <scope>NUCLEOTIDE SEQUENCE [LARGE SCALE GENOMIC DNA]</scope>
    <source>
        <strain evidence="13">cv. DH-PKW</strain>
        <tissue evidence="12">Leaves</tissue>
    </source>
</reference>
<dbReference type="InterPro" id="IPR013083">
    <property type="entry name" value="Znf_RING/FYVE/PHD"/>
</dbReference>
<evidence type="ECO:0000256" key="10">
    <source>
        <dbReference type="SAM" id="Phobius"/>
    </source>
</evidence>
<comment type="subcellular location">
    <subcellularLocation>
        <location evidence="1">Membrane</location>
    </subcellularLocation>
</comment>
<evidence type="ECO:0000256" key="4">
    <source>
        <dbReference type="ARBA" id="ARBA00022771"/>
    </source>
</evidence>
<organism evidence="12 13">
    <name type="scientific">Musa balbisiana</name>
    <name type="common">Banana</name>
    <dbReference type="NCBI Taxonomy" id="52838"/>
    <lineage>
        <taxon>Eukaryota</taxon>
        <taxon>Viridiplantae</taxon>
        <taxon>Streptophyta</taxon>
        <taxon>Embryophyta</taxon>
        <taxon>Tracheophyta</taxon>
        <taxon>Spermatophyta</taxon>
        <taxon>Magnoliopsida</taxon>
        <taxon>Liliopsida</taxon>
        <taxon>Zingiberales</taxon>
        <taxon>Musaceae</taxon>
        <taxon>Musa</taxon>
    </lineage>
</organism>
<sequence>MARVDHDRPLLAPDPPTPLSDAMAAKPRGGARVLCFILQTFVMAVALALFFLFAGVAAVVLLHLCVAGRAFRRRRSGRLYSVSVYDAPDAAPAPAGLSAAEMKGLPMFEYSVRSASFPLRPPICAVCLEGFNEGERCRALPPCGHVFHAPCVDGWLVRSPGCPICRARIGAAAPQPSIGRTPGGVGSIGGFL</sequence>
<dbReference type="SUPFAM" id="SSF57850">
    <property type="entry name" value="RING/U-box"/>
    <property type="match status" value="1"/>
</dbReference>
<dbReference type="GO" id="GO:0016020">
    <property type="term" value="C:membrane"/>
    <property type="evidence" value="ECO:0007669"/>
    <property type="project" value="UniProtKB-SubCell"/>
</dbReference>
<comment type="caution">
    <text evidence="12">The sequence shown here is derived from an EMBL/GenBank/DDBJ whole genome shotgun (WGS) entry which is preliminary data.</text>
</comment>